<name>A0A2N5VXH2_9BASI</name>
<organism evidence="2 3">
    <name type="scientific">Puccinia coronata f. sp. avenae</name>
    <dbReference type="NCBI Taxonomy" id="200324"/>
    <lineage>
        <taxon>Eukaryota</taxon>
        <taxon>Fungi</taxon>
        <taxon>Dikarya</taxon>
        <taxon>Basidiomycota</taxon>
        <taxon>Pucciniomycotina</taxon>
        <taxon>Pucciniomycetes</taxon>
        <taxon>Pucciniales</taxon>
        <taxon>Pucciniaceae</taxon>
        <taxon>Puccinia</taxon>
    </lineage>
</organism>
<dbReference type="Proteomes" id="UP000235388">
    <property type="component" value="Unassembled WGS sequence"/>
</dbReference>
<dbReference type="AlphaFoldDB" id="A0A2N5VXH2"/>
<comment type="caution">
    <text evidence="2">The sequence shown here is derived from an EMBL/GenBank/DDBJ whole genome shotgun (WGS) entry which is preliminary data.</text>
</comment>
<sequence length="83" mass="9079">MGGFAALYPFMLAKGFHPPWHTACPRITSQRAGNEIDGYTCVTPLPYASVNSLGEGELLGQPFVECHFLWSFQSAVEAIHPVL</sequence>
<gene>
    <name evidence="2" type="ORF">PCANC_11663</name>
    <name evidence="1" type="ORF">PCANC_16631</name>
</gene>
<protein>
    <submittedName>
        <fullName evidence="2">Uncharacterized protein</fullName>
    </submittedName>
</protein>
<evidence type="ECO:0000313" key="3">
    <source>
        <dbReference type="Proteomes" id="UP000235388"/>
    </source>
</evidence>
<proteinExistence type="predicted"/>
<reference evidence="2 3" key="1">
    <citation type="submission" date="2017-11" db="EMBL/GenBank/DDBJ databases">
        <title>De novo assembly and phasing of dikaryotic genomes from two isolates of Puccinia coronata f. sp. avenae, the causal agent of oat crown rust.</title>
        <authorList>
            <person name="Miller M.E."/>
            <person name="Zhang Y."/>
            <person name="Omidvar V."/>
            <person name="Sperschneider J."/>
            <person name="Schwessinger B."/>
            <person name="Raley C."/>
            <person name="Palmer J.M."/>
            <person name="Garnica D."/>
            <person name="Upadhyaya N."/>
            <person name="Rathjen J."/>
            <person name="Taylor J.M."/>
            <person name="Park R.F."/>
            <person name="Dodds P.N."/>
            <person name="Hirsch C.D."/>
            <person name="Kianian S.F."/>
            <person name="Figueroa M."/>
        </authorList>
    </citation>
    <scope>NUCLEOTIDE SEQUENCE [LARGE SCALE GENOMIC DNA]</scope>
    <source>
        <strain evidence="2">12NC29</strain>
    </source>
</reference>
<dbReference type="EMBL" id="PGCJ01000802">
    <property type="protein sequence ID" value="PLW20142.1"/>
    <property type="molecule type" value="Genomic_DNA"/>
</dbReference>
<keyword evidence="3" id="KW-1185">Reference proteome</keyword>
<evidence type="ECO:0000313" key="2">
    <source>
        <dbReference type="EMBL" id="PLW54685.1"/>
    </source>
</evidence>
<dbReference type="EMBL" id="PGCJ01000042">
    <property type="protein sequence ID" value="PLW54685.1"/>
    <property type="molecule type" value="Genomic_DNA"/>
</dbReference>
<accession>A0A2N5VXH2</accession>
<evidence type="ECO:0000313" key="1">
    <source>
        <dbReference type="EMBL" id="PLW20142.1"/>
    </source>
</evidence>